<keyword evidence="3" id="KW-1185">Reference proteome</keyword>
<evidence type="ECO:0000256" key="1">
    <source>
        <dbReference type="SAM" id="MobiDB-lite"/>
    </source>
</evidence>
<evidence type="ECO:0000313" key="2">
    <source>
        <dbReference type="EMBL" id="GAA2341142.1"/>
    </source>
</evidence>
<feature type="compositionally biased region" description="Basic and acidic residues" evidence="1">
    <location>
        <begin position="8"/>
        <end position="18"/>
    </location>
</feature>
<comment type="caution">
    <text evidence="2">The sequence shown here is derived from an EMBL/GenBank/DDBJ whole genome shotgun (WGS) entry which is preliminary data.</text>
</comment>
<sequence length="55" mass="5735">MGAASPEGRAEPAGRVGEEVLVSGTETVLSDRKGARSEPRGKEVDQQEGQQTQPA</sequence>
<proteinExistence type="predicted"/>
<evidence type="ECO:0000313" key="3">
    <source>
        <dbReference type="Proteomes" id="UP001500253"/>
    </source>
</evidence>
<dbReference type="EMBL" id="BAAASD010000009">
    <property type="protein sequence ID" value="GAA2341142.1"/>
    <property type="molecule type" value="Genomic_DNA"/>
</dbReference>
<reference evidence="2 3" key="1">
    <citation type="journal article" date="2019" name="Int. J. Syst. Evol. Microbiol.">
        <title>The Global Catalogue of Microorganisms (GCM) 10K type strain sequencing project: providing services to taxonomists for standard genome sequencing and annotation.</title>
        <authorList>
            <consortium name="The Broad Institute Genomics Platform"/>
            <consortium name="The Broad Institute Genome Sequencing Center for Infectious Disease"/>
            <person name="Wu L."/>
            <person name="Ma J."/>
        </authorList>
    </citation>
    <scope>NUCLEOTIDE SEQUENCE [LARGE SCALE GENOMIC DNA]</scope>
    <source>
        <strain evidence="2 3">JCM 4316</strain>
    </source>
</reference>
<feature type="region of interest" description="Disordered" evidence="1">
    <location>
        <begin position="1"/>
        <end position="55"/>
    </location>
</feature>
<dbReference type="Proteomes" id="UP001500253">
    <property type="component" value="Unassembled WGS sequence"/>
</dbReference>
<protein>
    <submittedName>
        <fullName evidence="2">Uncharacterized protein</fullName>
    </submittedName>
</protein>
<name>A0ABN3FZM6_9ACTN</name>
<accession>A0ABN3FZM6</accession>
<feature type="compositionally biased region" description="Basic and acidic residues" evidence="1">
    <location>
        <begin position="29"/>
        <end position="45"/>
    </location>
</feature>
<gene>
    <name evidence="2" type="ORF">GCM10010246_27770</name>
</gene>
<organism evidence="2 3">
    <name type="scientific">Streptomyces cuspidosporus</name>
    <dbReference type="NCBI Taxonomy" id="66882"/>
    <lineage>
        <taxon>Bacteria</taxon>
        <taxon>Bacillati</taxon>
        <taxon>Actinomycetota</taxon>
        <taxon>Actinomycetes</taxon>
        <taxon>Kitasatosporales</taxon>
        <taxon>Streptomycetaceae</taxon>
        <taxon>Streptomyces</taxon>
    </lineage>
</organism>